<protein>
    <recommendedName>
        <fullName evidence="5">Immunoglobulin V-set domain-containing protein</fullName>
    </recommendedName>
</protein>
<dbReference type="GO" id="GO:0005576">
    <property type="term" value="C:extracellular region"/>
    <property type="evidence" value="ECO:0007669"/>
    <property type="project" value="UniProtKB-ARBA"/>
</dbReference>
<keyword evidence="2" id="KW-1064">Adaptive immunity</keyword>
<feature type="domain" description="Immunoglobulin V-set" evidence="5">
    <location>
        <begin position="24"/>
        <end position="89"/>
    </location>
</feature>
<dbReference type="InterPro" id="IPR013106">
    <property type="entry name" value="Ig_V-set"/>
</dbReference>
<dbReference type="GeneTree" id="ENSGT01150000286938"/>
<evidence type="ECO:0000313" key="7">
    <source>
        <dbReference type="Proteomes" id="UP000694397"/>
    </source>
</evidence>
<dbReference type="Proteomes" id="UP000694397">
    <property type="component" value="Chromosome 3"/>
</dbReference>
<evidence type="ECO:0000313" key="6">
    <source>
        <dbReference type="Ensembl" id="ENSSFOP00015040976.1"/>
    </source>
</evidence>
<keyword evidence="1" id="KW-0391">Immunity</keyword>
<feature type="transmembrane region" description="Helical" evidence="4">
    <location>
        <begin position="14"/>
        <end position="34"/>
    </location>
</feature>
<evidence type="ECO:0000256" key="3">
    <source>
        <dbReference type="ARBA" id="ARBA00043265"/>
    </source>
</evidence>
<dbReference type="GO" id="GO:0002250">
    <property type="term" value="P:adaptive immune response"/>
    <property type="evidence" value="ECO:0007669"/>
    <property type="project" value="UniProtKB-KW"/>
</dbReference>
<organism evidence="6 7">
    <name type="scientific">Scleropages formosus</name>
    <name type="common">Asian bonytongue</name>
    <name type="synonym">Osteoglossum formosum</name>
    <dbReference type="NCBI Taxonomy" id="113540"/>
    <lineage>
        <taxon>Eukaryota</taxon>
        <taxon>Metazoa</taxon>
        <taxon>Chordata</taxon>
        <taxon>Craniata</taxon>
        <taxon>Vertebrata</taxon>
        <taxon>Euteleostomi</taxon>
        <taxon>Actinopterygii</taxon>
        <taxon>Neopterygii</taxon>
        <taxon>Teleostei</taxon>
        <taxon>Osteoglossocephala</taxon>
        <taxon>Osteoglossomorpha</taxon>
        <taxon>Osteoglossiformes</taxon>
        <taxon>Osteoglossidae</taxon>
        <taxon>Scleropages</taxon>
    </lineage>
</organism>
<reference evidence="6" key="2">
    <citation type="submission" date="2025-08" db="UniProtKB">
        <authorList>
            <consortium name="Ensembl"/>
        </authorList>
    </citation>
    <scope>IDENTIFICATION</scope>
</reference>
<dbReference type="Gene3D" id="2.60.40.10">
    <property type="entry name" value="Immunoglobulins"/>
    <property type="match status" value="1"/>
</dbReference>
<dbReference type="OrthoDB" id="9945861at2759"/>
<keyword evidence="4" id="KW-0472">Membrane</keyword>
<dbReference type="InterPro" id="IPR036179">
    <property type="entry name" value="Ig-like_dom_sf"/>
</dbReference>
<name>A0A8C9SQI2_SCLFO</name>
<keyword evidence="4" id="KW-0812">Transmembrane</keyword>
<evidence type="ECO:0000256" key="4">
    <source>
        <dbReference type="SAM" id="Phobius"/>
    </source>
</evidence>
<dbReference type="SUPFAM" id="SSF48726">
    <property type="entry name" value="Immunoglobulin"/>
    <property type="match status" value="1"/>
</dbReference>
<reference evidence="6" key="3">
    <citation type="submission" date="2025-09" db="UniProtKB">
        <authorList>
            <consortium name="Ensembl"/>
        </authorList>
    </citation>
    <scope>IDENTIFICATION</scope>
</reference>
<dbReference type="GO" id="GO:0019814">
    <property type="term" value="C:immunoglobulin complex"/>
    <property type="evidence" value="ECO:0007669"/>
    <property type="project" value="UniProtKB-KW"/>
</dbReference>
<dbReference type="Ensembl" id="ENSSFOT00015041034.1">
    <property type="protein sequence ID" value="ENSSFOP00015040976.1"/>
    <property type="gene ID" value="ENSSFOG00015030486.1"/>
</dbReference>
<dbReference type="InterPro" id="IPR013783">
    <property type="entry name" value="Ig-like_fold"/>
</dbReference>
<dbReference type="AlphaFoldDB" id="A0A8C9SQI2"/>
<dbReference type="SMART" id="SM00406">
    <property type="entry name" value="IGv"/>
    <property type="match status" value="1"/>
</dbReference>
<keyword evidence="7" id="KW-1185">Reference proteome</keyword>
<keyword evidence="4" id="KW-1133">Transmembrane helix</keyword>
<evidence type="ECO:0000259" key="5">
    <source>
        <dbReference type="SMART" id="SM00406"/>
    </source>
</evidence>
<proteinExistence type="predicted"/>
<reference evidence="6 7" key="1">
    <citation type="submission" date="2019-04" db="EMBL/GenBank/DDBJ databases">
        <authorList>
            <consortium name="Wellcome Sanger Institute Data Sharing"/>
        </authorList>
    </citation>
    <scope>NUCLEOTIDE SEQUENCE [LARGE SCALE GENOMIC DNA]</scope>
</reference>
<sequence>QAQLVKRPGDSETILYSIIFCMGGFFMSSCWMHWNRQPPGRGLQWIGFIYTGTDTTFSESFQGQFSMTKDSSTLHCLKPEDTAVYYCAKDPQ</sequence>
<evidence type="ECO:0000256" key="2">
    <source>
        <dbReference type="ARBA" id="ARBA00023130"/>
    </source>
</evidence>
<keyword evidence="3" id="KW-1280">Immunoglobulin</keyword>
<accession>A0A8C9SQI2</accession>
<evidence type="ECO:0000256" key="1">
    <source>
        <dbReference type="ARBA" id="ARBA00022859"/>
    </source>
</evidence>
<dbReference type="PANTHER" id="PTHR23266">
    <property type="entry name" value="IMMUNOGLOBULIN HEAVY CHAIN"/>
    <property type="match status" value="1"/>
</dbReference>
<dbReference type="InterPro" id="IPR050199">
    <property type="entry name" value="IgHV"/>
</dbReference>